<dbReference type="RefSeq" id="WP_264327499.1">
    <property type="nucleotide sequence ID" value="NZ_JADEXQ010000118.1"/>
</dbReference>
<evidence type="ECO:0000256" key="1">
    <source>
        <dbReference type="SAM" id="Phobius"/>
    </source>
</evidence>
<gene>
    <name evidence="2" type="ORF">IQ266_23370</name>
</gene>
<dbReference type="AlphaFoldDB" id="A0A928VTC8"/>
<feature type="transmembrane region" description="Helical" evidence="1">
    <location>
        <begin position="45"/>
        <end position="64"/>
    </location>
</feature>
<protein>
    <submittedName>
        <fullName evidence="2">Uncharacterized protein</fullName>
    </submittedName>
</protein>
<proteinExistence type="predicted"/>
<keyword evidence="3" id="KW-1185">Reference proteome</keyword>
<keyword evidence="1" id="KW-1133">Transmembrane helix</keyword>
<evidence type="ECO:0000313" key="3">
    <source>
        <dbReference type="Proteomes" id="UP000625316"/>
    </source>
</evidence>
<keyword evidence="1" id="KW-0472">Membrane</keyword>
<name>A0A928VTC8_9CYAN</name>
<dbReference type="EMBL" id="JADEXQ010000118">
    <property type="protein sequence ID" value="MBE9032681.1"/>
    <property type="molecule type" value="Genomic_DNA"/>
</dbReference>
<comment type="caution">
    <text evidence="2">The sequence shown here is derived from an EMBL/GenBank/DDBJ whole genome shotgun (WGS) entry which is preliminary data.</text>
</comment>
<accession>A0A928VTC8</accession>
<sequence length="377" mass="41243">MSQTPEQPPMLAPQSVEVNSKDVTFAEKTERLKALTQFVRSVSPFIWATVLAIVLIPLGGKYLIGQSFDFMQPAASVSRSAPVEATVQSTDWTAVDQAVASSLQTARVAAQDYASVELADWATELEPRVDSFLDWYFDFFHQKSMEFSTPFVWGYASLWQRFNPTAMSGQAAVVERLNDQFQREFAKQVLVPQTAQLRLERITTGTVDHYLNELNQNIGAIQTRYKIPQGTWDRYLEDIAVTVGQEGSISHLSLKTLAGGGTYLAAKPLLAASIAKLSSKASAKVVGAAATKAAAKTGGAVAAELGASVLDPVVGIGIIVWDVWDYRHTVERDRPVLKANVMEYLQEVQQMLLTQPETGVMSAVQQLEQGVLKSLGQ</sequence>
<reference evidence="2" key="1">
    <citation type="submission" date="2020-10" db="EMBL/GenBank/DDBJ databases">
        <authorList>
            <person name="Castelo-Branco R."/>
            <person name="Eusebio N."/>
            <person name="Adriana R."/>
            <person name="Vieira A."/>
            <person name="Brugerolle De Fraissinette N."/>
            <person name="Rezende De Castro R."/>
            <person name="Schneider M.P."/>
            <person name="Vasconcelos V."/>
            <person name="Leao P.N."/>
        </authorList>
    </citation>
    <scope>NUCLEOTIDE SEQUENCE</scope>
    <source>
        <strain evidence="2">LEGE 11480</strain>
    </source>
</reference>
<dbReference type="Proteomes" id="UP000625316">
    <property type="component" value="Unassembled WGS sequence"/>
</dbReference>
<organism evidence="2 3">
    <name type="scientific">Romeriopsis navalis LEGE 11480</name>
    <dbReference type="NCBI Taxonomy" id="2777977"/>
    <lineage>
        <taxon>Bacteria</taxon>
        <taxon>Bacillati</taxon>
        <taxon>Cyanobacteriota</taxon>
        <taxon>Cyanophyceae</taxon>
        <taxon>Leptolyngbyales</taxon>
        <taxon>Leptolyngbyaceae</taxon>
        <taxon>Romeriopsis</taxon>
        <taxon>Romeriopsis navalis</taxon>
    </lineage>
</organism>
<evidence type="ECO:0000313" key="2">
    <source>
        <dbReference type="EMBL" id="MBE9032681.1"/>
    </source>
</evidence>
<keyword evidence="1" id="KW-0812">Transmembrane</keyword>